<evidence type="ECO:0000313" key="2">
    <source>
        <dbReference type="EMBL" id="RKS84967.1"/>
    </source>
</evidence>
<dbReference type="InterPro" id="IPR026888">
    <property type="entry name" value="AcetylCoA_hyd_C"/>
</dbReference>
<dbReference type="Proteomes" id="UP000276029">
    <property type="component" value="Unassembled WGS sequence"/>
</dbReference>
<dbReference type="EMBL" id="RBWX01000012">
    <property type="protein sequence ID" value="RKS84967.1"/>
    <property type="molecule type" value="Genomic_DNA"/>
</dbReference>
<dbReference type="Gene3D" id="3.40.1080.10">
    <property type="entry name" value="Glutaconate Coenzyme A-transferase"/>
    <property type="match status" value="1"/>
</dbReference>
<dbReference type="SUPFAM" id="SSF100950">
    <property type="entry name" value="NagB/RpiA/CoA transferase-like"/>
    <property type="match status" value="1"/>
</dbReference>
<dbReference type="Gene3D" id="3.40.1080.20">
    <property type="entry name" value="Acetyl-CoA hydrolase/transferase C-terminal domain"/>
    <property type="match status" value="1"/>
</dbReference>
<dbReference type="InterPro" id="IPR038460">
    <property type="entry name" value="AcetylCoA_hyd_C_sf"/>
</dbReference>
<dbReference type="GO" id="GO:0016787">
    <property type="term" value="F:hydrolase activity"/>
    <property type="evidence" value="ECO:0007669"/>
    <property type="project" value="UniProtKB-KW"/>
</dbReference>
<organism evidence="2 3">
    <name type="scientific">Sphingosinicella microcystinivorans</name>
    <dbReference type="NCBI Taxonomy" id="335406"/>
    <lineage>
        <taxon>Bacteria</taxon>
        <taxon>Pseudomonadati</taxon>
        <taxon>Pseudomonadota</taxon>
        <taxon>Alphaproteobacteria</taxon>
        <taxon>Sphingomonadales</taxon>
        <taxon>Sphingosinicellaceae</taxon>
        <taxon>Sphingosinicella</taxon>
    </lineage>
</organism>
<dbReference type="Gene3D" id="3.30.750.70">
    <property type="entry name" value="4-hydroxybutyrate coenzyme like domains"/>
    <property type="match status" value="1"/>
</dbReference>
<comment type="caution">
    <text evidence="2">The sequence shown here is derived from an EMBL/GenBank/DDBJ whole genome shotgun (WGS) entry which is preliminary data.</text>
</comment>
<protein>
    <submittedName>
        <fullName evidence="2">Acetyl-CoA hydrolase</fullName>
    </submittedName>
</protein>
<proteinExistence type="predicted"/>
<evidence type="ECO:0000259" key="1">
    <source>
        <dbReference type="Pfam" id="PF13336"/>
    </source>
</evidence>
<keyword evidence="2" id="KW-0378">Hydrolase</keyword>
<reference evidence="2 3" key="1">
    <citation type="submission" date="2018-10" db="EMBL/GenBank/DDBJ databases">
        <title>Genomic Encyclopedia of Type Strains, Phase IV (KMG-IV): sequencing the most valuable type-strain genomes for metagenomic binning, comparative biology and taxonomic classification.</title>
        <authorList>
            <person name="Goeker M."/>
        </authorList>
    </citation>
    <scope>NUCLEOTIDE SEQUENCE [LARGE SCALE GENOMIC DNA]</scope>
    <source>
        <strain evidence="2 3">DSM 19791</strain>
    </source>
</reference>
<evidence type="ECO:0000313" key="3">
    <source>
        <dbReference type="Proteomes" id="UP000276029"/>
    </source>
</evidence>
<dbReference type="RefSeq" id="WP_126494531.1">
    <property type="nucleotide sequence ID" value="NZ_AP018711.1"/>
</dbReference>
<dbReference type="InterPro" id="IPR037171">
    <property type="entry name" value="NagB/RpiA_transferase-like"/>
</dbReference>
<dbReference type="InterPro" id="IPR046433">
    <property type="entry name" value="ActCoA_hydro"/>
</dbReference>
<name>A0ABX9SUL6_SPHMI</name>
<sequence length="409" mass="42771">MTARLIGLDNVPHLLRQCERLFLQGTSGEPLALHAVADVRGDAFSHLSALTSFVAGLNRFDGAAMRAVRGVAGFFPAGPGGPEVYRQIVATYSGVGGEIDRFAPDIVFVPVSLPDSSGRVSTGLCAEFYDVAMASASCRVAVMCTDLPTLPGGFTFDLEAFTHIVRDDRTPPAWPEGTAAPDQVTDAITLHVASLVGDGSALQTGIGKIPAGVFAHLAKRRRLRLHSGLLSDPLRALVESGAVDRSAPICCATLVGSHGFQRWLHERSDIVLRPISYTHAFSTLSAIDGFIAVNSALEIDLFGQVNVEKVNGRHVSACGGLPDFAAAAHRSRGGLSIIALPSTGNGRSRIVPRLAPDVPVSVAGHDVDAVVTEYGVADLRGKDAEARALAIIRVAAPGARRALQAALGA</sequence>
<dbReference type="Pfam" id="PF13336">
    <property type="entry name" value="AcetylCoA_hyd_C"/>
    <property type="match status" value="1"/>
</dbReference>
<accession>A0ABX9SUL6</accession>
<dbReference type="PANTHER" id="PTHR21432">
    <property type="entry name" value="ACETYL-COA HYDROLASE-RELATED"/>
    <property type="match status" value="1"/>
</dbReference>
<dbReference type="PANTHER" id="PTHR21432:SF20">
    <property type="entry name" value="ACETYL-COA HYDROLASE"/>
    <property type="match status" value="1"/>
</dbReference>
<gene>
    <name evidence="2" type="ORF">DFR51_3567</name>
</gene>
<feature type="domain" description="Acetyl-CoA hydrolase/transferase C-terminal" evidence="1">
    <location>
        <begin position="256"/>
        <end position="405"/>
    </location>
</feature>
<keyword evidence="3" id="KW-1185">Reference proteome</keyword>